<dbReference type="KEGG" id="sazo:D1868_05080"/>
<evidence type="ECO:0008006" key="4">
    <source>
        <dbReference type="Google" id="ProtNLM"/>
    </source>
</evidence>
<dbReference type="GeneID" id="42798420"/>
<feature type="region of interest" description="Disordered" evidence="1">
    <location>
        <begin position="82"/>
        <end position="103"/>
    </location>
</feature>
<accession>A0A650CPJ4</accession>
<protein>
    <recommendedName>
        <fullName evidence="4">Thioredoxin</fullName>
    </recommendedName>
</protein>
<reference evidence="2 3" key="1">
    <citation type="submission" date="2019-10" db="EMBL/GenBank/DDBJ databases">
        <title>Genome Sequences from Six Type Strain Members of the Archaeal Family Sulfolobaceae: Acidianus ambivalens, Acidianus infernus, Metallosphaera prunae, Stygiolobus azoricus, Sulfolobus metallicus, and Sulfurisphaera ohwakuensis.</title>
        <authorList>
            <person name="Counts J.A."/>
            <person name="Kelly R.M."/>
        </authorList>
    </citation>
    <scope>NUCLEOTIDE SEQUENCE [LARGE SCALE GENOMIC DNA]</scope>
    <source>
        <strain evidence="2 3">FC6</strain>
    </source>
</reference>
<evidence type="ECO:0000313" key="3">
    <source>
        <dbReference type="Proteomes" id="UP000423396"/>
    </source>
</evidence>
<proteinExistence type="predicted"/>
<evidence type="ECO:0000256" key="1">
    <source>
        <dbReference type="SAM" id="MobiDB-lite"/>
    </source>
</evidence>
<dbReference type="OrthoDB" id="36613at2157"/>
<dbReference type="Proteomes" id="UP000423396">
    <property type="component" value="Chromosome"/>
</dbReference>
<name>A0A650CPJ4_9CREN</name>
<gene>
    <name evidence="2" type="ORF">D1868_05080</name>
</gene>
<dbReference type="EMBL" id="CP045483">
    <property type="protein sequence ID" value="QGR19417.1"/>
    <property type="molecule type" value="Genomic_DNA"/>
</dbReference>
<sequence>MKAKKLILVTSESHPSHKAFLKVTEDLSKELNIEKEIKIEDYSFLTDYGEKDDFGMPFLPQLLIQTEDGKIIPVLTQMPFNQKLQPDPEKGKEEALNKIKNIT</sequence>
<dbReference type="RefSeq" id="WP_156006167.1">
    <property type="nucleotide sequence ID" value="NZ_CP045483.1"/>
</dbReference>
<keyword evidence="3" id="KW-1185">Reference proteome</keyword>
<evidence type="ECO:0000313" key="2">
    <source>
        <dbReference type="EMBL" id="QGR19417.1"/>
    </source>
</evidence>
<organism evidence="2 3">
    <name type="scientific">Stygiolobus azoricus</name>
    <dbReference type="NCBI Taxonomy" id="41675"/>
    <lineage>
        <taxon>Archaea</taxon>
        <taxon>Thermoproteota</taxon>
        <taxon>Thermoprotei</taxon>
        <taxon>Sulfolobales</taxon>
        <taxon>Sulfolobaceae</taxon>
        <taxon>Stygiolobus</taxon>
    </lineage>
</organism>
<feature type="compositionally biased region" description="Basic and acidic residues" evidence="1">
    <location>
        <begin position="86"/>
        <end position="97"/>
    </location>
</feature>
<dbReference type="AlphaFoldDB" id="A0A650CPJ4"/>